<sequence length="247" mass="27994">MVQGFNDPAWFYTQGQPVSSPSEFASILLGSKRMTFLTALGVSTAFRFVGWPTLMRSMGASFSWDRKDLTNVGWELSPFARLFFSSAVRRATNPKFGIALNLSPFPLLGSLHAPGVSRGLQAVSRTTKQTTFVPEGRFQYDRDGETCPAPILRSVRGIVREVQTAQGKSFTVDAEMRSWYHSKPWTWFSVSLLPDSWTLEGIAKQFSTFGPRQLRESRLAMSNWRRSRDAVDRHRRMSEELRVVATR</sequence>
<organism evidence="1 2">
    <name type="scientific">Carpediemonas membranifera</name>
    <dbReference type="NCBI Taxonomy" id="201153"/>
    <lineage>
        <taxon>Eukaryota</taxon>
        <taxon>Metamonada</taxon>
        <taxon>Carpediemonas-like organisms</taxon>
        <taxon>Carpediemonas</taxon>
    </lineage>
</organism>
<dbReference type="AlphaFoldDB" id="A0A8J6BUZ6"/>
<keyword evidence="2" id="KW-1185">Reference proteome</keyword>
<evidence type="ECO:0000313" key="2">
    <source>
        <dbReference type="Proteomes" id="UP000717585"/>
    </source>
</evidence>
<proteinExistence type="predicted"/>
<dbReference type="Proteomes" id="UP000717585">
    <property type="component" value="Unassembled WGS sequence"/>
</dbReference>
<reference evidence="1" key="1">
    <citation type="submission" date="2021-05" db="EMBL/GenBank/DDBJ databases">
        <title>A free-living protist that lacks canonical eukaryotic 1 DNA replication and segregation systems.</title>
        <authorList>
            <person name="Salas-Leiva D.E."/>
            <person name="Tromer E.C."/>
            <person name="Curtis B.A."/>
            <person name="Jerlstrom-Hultqvist J."/>
            <person name="Kolisko M."/>
            <person name="Yi Z."/>
            <person name="Salas-Leiva J.S."/>
            <person name="Gallot-Lavallee L."/>
            <person name="Kops G.J.P.L."/>
            <person name="Archibald J.M."/>
            <person name="Simpson A.G.B."/>
            <person name="Roger A.J."/>
        </authorList>
    </citation>
    <scope>NUCLEOTIDE SEQUENCE</scope>
    <source>
        <strain evidence="1">BICM</strain>
    </source>
</reference>
<evidence type="ECO:0000313" key="1">
    <source>
        <dbReference type="EMBL" id="KAG9390891.1"/>
    </source>
</evidence>
<protein>
    <submittedName>
        <fullName evidence="1">Uncharacterized protein</fullName>
    </submittedName>
</protein>
<dbReference type="EMBL" id="JAHDYR010000062">
    <property type="protein sequence ID" value="KAG9390891.1"/>
    <property type="molecule type" value="Genomic_DNA"/>
</dbReference>
<gene>
    <name evidence="1" type="ORF">J8273_7156</name>
</gene>
<comment type="caution">
    <text evidence="1">The sequence shown here is derived from an EMBL/GenBank/DDBJ whole genome shotgun (WGS) entry which is preliminary data.</text>
</comment>
<name>A0A8J6BUZ6_9EUKA</name>
<accession>A0A8J6BUZ6</accession>